<organism evidence="11 12">
    <name type="scientific">Pseudodesulfovibrio sediminis</name>
    <dbReference type="NCBI Taxonomy" id="2810563"/>
    <lineage>
        <taxon>Bacteria</taxon>
        <taxon>Pseudomonadati</taxon>
        <taxon>Thermodesulfobacteriota</taxon>
        <taxon>Desulfovibrionia</taxon>
        <taxon>Desulfovibrionales</taxon>
        <taxon>Desulfovibrionaceae</taxon>
    </lineage>
</organism>
<evidence type="ECO:0000256" key="3">
    <source>
        <dbReference type="ARBA" id="ARBA00005189"/>
    </source>
</evidence>
<accession>A0ABN6EPM2</accession>
<evidence type="ECO:0000256" key="7">
    <source>
        <dbReference type="ARBA" id="ARBA00022679"/>
    </source>
</evidence>
<name>A0ABN6EPM2_9BACT</name>
<comment type="pathway">
    <text evidence="3">Lipid metabolism.</text>
</comment>
<dbReference type="CDD" id="cd07989">
    <property type="entry name" value="LPLAT_AGPAT-like"/>
    <property type="match status" value="1"/>
</dbReference>
<keyword evidence="9" id="KW-0444">Lipid biosynthesis</keyword>
<comment type="catalytic activity">
    <reaction evidence="1 9">
        <text>a 1-acyl-sn-glycero-3-phosphate + an acyl-CoA = a 1,2-diacyl-sn-glycero-3-phosphate + CoA</text>
        <dbReference type="Rhea" id="RHEA:19709"/>
        <dbReference type="ChEBI" id="CHEBI:57287"/>
        <dbReference type="ChEBI" id="CHEBI:57970"/>
        <dbReference type="ChEBI" id="CHEBI:58342"/>
        <dbReference type="ChEBI" id="CHEBI:58608"/>
        <dbReference type="EC" id="2.3.1.51"/>
    </reaction>
</comment>
<sequence>MFRRIFFVLLLWIVTVYYSYKMMQVDQENSTPEEFDKWGLKWGEAAVNLSGMKIEADMGDIDPNGHYVFICNHQSNLDIPVLFDKLKGNRIRFVAKKSLFDIPIYGNALRHAGHICIDRENRRSAMKSLNEAVEKAKSGFSPVIFPEGTRNQHLEELMEFKVGGMIIALKSGLPVVPIVMTNTGLVMGKGQYIVDNKPIVRVKVLPVIDPSQYTLKDREKLKDDLYEMMNTAYKELLAEG</sequence>
<reference evidence="11" key="1">
    <citation type="journal article" date="2022" name="Arch. Microbiol.">
        <title>Pseudodesulfovibrio sediminis sp. nov., a mesophilic and neutrophilic sulfate-reducing bacterium isolated from sediment of a brackish lake.</title>
        <authorList>
            <person name="Takahashi A."/>
            <person name="Kojima H."/>
            <person name="Watanabe M."/>
            <person name="Fukui M."/>
        </authorList>
    </citation>
    <scope>NUCLEOTIDE SEQUENCE</scope>
    <source>
        <strain evidence="11">SF6</strain>
    </source>
</reference>
<protein>
    <recommendedName>
        <fullName evidence="6 9">1-acyl-sn-glycerol-3-phosphate acyltransferase</fullName>
        <ecNumber evidence="5 9">2.3.1.51</ecNumber>
    </recommendedName>
</protein>
<comment type="pathway">
    <text evidence="2">Phospholipid metabolism; CDP-diacylglycerol biosynthesis; CDP-diacylglycerol from sn-glycerol 3-phosphate: step 2/3.</text>
</comment>
<evidence type="ECO:0000256" key="8">
    <source>
        <dbReference type="ARBA" id="ARBA00023315"/>
    </source>
</evidence>
<gene>
    <name evidence="11" type="primary">plsC</name>
    <name evidence="11" type="ORF">PSDVSF_00150</name>
</gene>
<evidence type="ECO:0000259" key="10">
    <source>
        <dbReference type="SMART" id="SM00563"/>
    </source>
</evidence>
<evidence type="ECO:0000256" key="2">
    <source>
        <dbReference type="ARBA" id="ARBA00004728"/>
    </source>
</evidence>
<dbReference type="NCBIfam" id="TIGR00530">
    <property type="entry name" value="AGP_acyltrn"/>
    <property type="match status" value="1"/>
</dbReference>
<dbReference type="EMBL" id="AP024485">
    <property type="protein sequence ID" value="BCS86773.1"/>
    <property type="molecule type" value="Genomic_DNA"/>
</dbReference>
<comment type="similarity">
    <text evidence="4 9">Belongs to the 1-acyl-sn-glycerol-3-phosphate acyltransferase family.</text>
</comment>
<dbReference type="SUPFAM" id="SSF69593">
    <property type="entry name" value="Glycerol-3-phosphate (1)-acyltransferase"/>
    <property type="match status" value="1"/>
</dbReference>
<keyword evidence="12" id="KW-1185">Reference proteome</keyword>
<keyword evidence="9" id="KW-0594">Phospholipid biosynthesis</keyword>
<evidence type="ECO:0000256" key="5">
    <source>
        <dbReference type="ARBA" id="ARBA00013211"/>
    </source>
</evidence>
<comment type="domain">
    <text evidence="9">The HXXXXD motif is essential for acyltransferase activity and may constitute the binding site for the phosphate moiety of the glycerol-3-phosphate.</text>
</comment>
<dbReference type="InterPro" id="IPR004552">
    <property type="entry name" value="AGP_acyltrans"/>
</dbReference>
<dbReference type="PANTHER" id="PTHR10434">
    <property type="entry name" value="1-ACYL-SN-GLYCEROL-3-PHOSPHATE ACYLTRANSFERASE"/>
    <property type="match status" value="1"/>
</dbReference>
<dbReference type="RefSeq" id="WP_229592346.1">
    <property type="nucleotide sequence ID" value="NZ_AP024485.1"/>
</dbReference>
<dbReference type="Proteomes" id="UP001053296">
    <property type="component" value="Chromosome"/>
</dbReference>
<evidence type="ECO:0000256" key="4">
    <source>
        <dbReference type="ARBA" id="ARBA00008655"/>
    </source>
</evidence>
<dbReference type="PANTHER" id="PTHR10434:SF11">
    <property type="entry name" value="1-ACYL-SN-GLYCEROL-3-PHOSPHATE ACYLTRANSFERASE"/>
    <property type="match status" value="1"/>
</dbReference>
<proteinExistence type="inferred from homology"/>
<evidence type="ECO:0000313" key="11">
    <source>
        <dbReference type="EMBL" id="BCS86773.1"/>
    </source>
</evidence>
<evidence type="ECO:0000313" key="12">
    <source>
        <dbReference type="Proteomes" id="UP001053296"/>
    </source>
</evidence>
<keyword evidence="9" id="KW-0443">Lipid metabolism</keyword>
<dbReference type="EC" id="2.3.1.51" evidence="5 9"/>
<evidence type="ECO:0000256" key="9">
    <source>
        <dbReference type="RuleBase" id="RU361267"/>
    </source>
</evidence>
<dbReference type="Pfam" id="PF01553">
    <property type="entry name" value="Acyltransferase"/>
    <property type="match status" value="1"/>
</dbReference>
<dbReference type="InterPro" id="IPR002123">
    <property type="entry name" value="Plipid/glycerol_acylTrfase"/>
</dbReference>
<dbReference type="GO" id="GO:0016746">
    <property type="term" value="F:acyltransferase activity"/>
    <property type="evidence" value="ECO:0007669"/>
    <property type="project" value="UniProtKB-KW"/>
</dbReference>
<evidence type="ECO:0000256" key="1">
    <source>
        <dbReference type="ARBA" id="ARBA00001141"/>
    </source>
</evidence>
<dbReference type="SMART" id="SM00563">
    <property type="entry name" value="PlsC"/>
    <property type="match status" value="1"/>
</dbReference>
<keyword evidence="7 9" id="KW-0808">Transferase</keyword>
<keyword evidence="9" id="KW-1208">Phospholipid metabolism</keyword>
<keyword evidence="8 9" id="KW-0012">Acyltransferase</keyword>
<feature type="domain" description="Phospholipid/glycerol acyltransferase" evidence="10">
    <location>
        <begin position="67"/>
        <end position="183"/>
    </location>
</feature>
<evidence type="ECO:0000256" key="6">
    <source>
        <dbReference type="ARBA" id="ARBA00016139"/>
    </source>
</evidence>